<protein>
    <submittedName>
        <fullName evidence="6">Transcriptional regulator, LysR family</fullName>
    </submittedName>
</protein>
<organism evidence="6 7">
    <name type="scientific">Kangiella koreensis (strain DSM 16069 / JCM 12317 / KCTC 12182 / SW-125)</name>
    <dbReference type="NCBI Taxonomy" id="523791"/>
    <lineage>
        <taxon>Bacteria</taxon>
        <taxon>Pseudomonadati</taxon>
        <taxon>Pseudomonadota</taxon>
        <taxon>Gammaproteobacteria</taxon>
        <taxon>Kangiellales</taxon>
        <taxon>Kangiellaceae</taxon>
        <taxon>Kangiella</taxon>
    </lineage>
</organism>
<dbReference type="SUPFAM" id="SSF46785">
    <property type="entry name" value="Winged helix' DNA-binding domain"/>
    <property type="match status" value="1"/>
</dbReference>
<dbReference type="InterPro" id="IPR036388">
    <property type="entry name" value="WH-like_DNA-bd_sf"/>
</dbReference>
<dbReference type="GO" id="GO:0003700">
    <property type="term" value="F:DNA-binding transcription factor activity"/>
    <property type="evidence" value="ECO:0007669"/>
    <property type="project" value="InterPro"/>
</dbReference>
<dbReference type="InterPro" id="IPR036390">
    <property type="entry name" value="WH_DNA-bd_sf"/>
</dbReference>
<dbReference type="EMBL" id="CP001707">
    <property type="protein sequence ID" value="ACV27799.1"/>
    <property type="molecule type" value="Genomic_DNA"/>
</dbReference>
<dbReference type="Pfam" id="PF00126">
    <property type="entry name" value="HTH_1"/>
    <property type="match status" value="1"/>
</dbReference>
<keyword evidence="4" id="KW-0804">Transcription</keyword>
<dbReference type="Proteomes" id="UP000001231">
    <property type="component" value="Chromosome"/>
</dbReference>
<dbReference type="GO" id="GO:0000976">
    <property type="term" value="F:transcription cis-regulatory region binding"/>
    <property type="evidence" value="ECO:0007669"/>
    <property type="project" value="TreeGrafter"/>
</dbReference>
<gene>
    <name evidence="6" type="ordered locus">Kkor_2390</name>
</gene>
<dbReference type="PRINTS" id="PR00039">
    <property type="entry name" value="HTHLYSR"/>
</dbReference>
<dbReference type="Pfam" id="PF03466">
    <property type="entry name" value="LysR_substrate"/>
    <property type="match status" value="1"/>
</dbReference>
<dbReference type="PROSITE" id="PS50931">
    <property type="entry name" value="HTH_LYSR"/>
    <property type="match status" value="1"/>
</dbReference>
<dbReference type="AlphaFoldDB" id="C7R909"/>
<dbReference type="eggNOG" id="COG0583">
    <property type="taxonomic scope" value="Bacteria"/>
</dbReference>
<dbReference type="CDD" id="cd08419">
    <property type="entry name" value="PBP2_CbbR_RubisCO_like"/>
    <property type="match status" value="1"/>
</dbReference>
<keyword evidence="3" id="KW-0238">DNA-binding</keyword>
<feature type="domain" description="HTH lysR-type" evidence="5">
    <location>
        <begin position="1"/>
        <end position="62"/>
    </location>
</feature>
<evidence type="ECO:0000313" key="6">
    <source>
        <dbReference type="EMBL" id="ACV27799.1"/>
    </source>
</evidence>
<keyword evidence="2" id="KW-0805">Transcription regulation</keyword>
<sequence>MASIGTLRQLQILLALREHGSVTAASEALFLTQPTVSMQLKNLADKIGMPLYQQQGKKLQFTDAGLEVLKTAKDVVDCFDQLEMRLSALKGLEAGKLRIAVVSTAKYFIPHLLGEFCKLYPNVEVNFSVGNRQQIIDRMKDNLDDFYVFTYPPKEIKLVTTKFLDNPLVAIAHDQHPLTQKKRISLQQFFKLPFLLREQGSGTRYAIERFLEEKSLQLNTRMIIESNEAIRHSVMSDLGVSILSAYTLVYGEDAGLSVLPVTGLPIRSQWYLGYLENKQLSPIAQRFFDWVTTEGYKQLEKQSQKVLKHSR</sequence>
<dbReference type="PANTHER" id="PTHR30126:SF5">
    <property type="entry name" value="HTH-TYPE TRANSCRIPTIONAL ACTIVATOR CMPR"/>
    <property type="match status" value="1"/>
</dbReference>
<accession>C7R909</accession>
<dbReference type="KEGG" id="kko:Kkor_2390"/>
<comment type="similarity">
    <text evidence="1">Belongs to the LysR transcriptional regulatory family.</text>
</comment>
<evidence type="ECO:0000256" key="3">
    <source>
        <dbReference type="ARBA" id="ARBA00023125"/>
    </source>
</evidence>
<dbReference type="Gene3D" id="1.10.10.10">
    <property type="entry name" value="Winged helix-like DNA-binding domain superfamily/Winged helix DNA-binding domain"/>
    <property type="match status" value="1"/>
</dbReference>
<dbReference type="FunCoup" id="C7R909">
    <property type="interactions" value="141"/>
</dbReference>
<dbReference type="Gene3D" id="3.40.190.290">
    <property type="match status" value="1"/>
</dbReference>
<evidence type="ECO:0000256" key="4">
    <source>
        <dbReference type="ARBA" id="ARBA00023163"/>
    </source>
</evidence>
<dbReference type="InterPro" id="IPR000847">
    <property type="entry name" value="LysR_HTH_N"/>
</dbReference>
<dbReference type="SUPFAM" id="SSF53850">
    <property type="entry name" value="Periplasmic binding protein-like II"/>
    <property type="match status" value="1"/>
</dbReference>
<evidence type="ECO:0000313" key="7">
    <source>
        <dbReference type="Proteomes" id="UP000001231"/>
    </source>
</evidence>
<dbReference type="PANTHER" id="PTHR30126">
    <property type="entry name" value="HTH-TYPE TRANSCRIPTIONAL REGULATOR"/>
    <property type="match status" value="1"/>
</dbReference>
<evidence type="ECO:0000256" key="2">
    <source>
        <dbReference type="ARBA" id="ARBA00023015"/>
    </source>
</evidence>
<dbReference type="OrthoDB" id="9785745at2"/>
<evidence type="ECO:0000256" key="1">
    <source>
        <dbReference type="ARBA" id="ARBA00009437"/>
    </source>
</evidence>
<dbReference type="InterPro" id="IPR005119">
    <property type="entry name" value="LysR_subst-bd"/>
</dbReference>
<reference evidence="6 7" key="1">
    <citation type="journal article" date="2009" name="Stand. Genomic Sci.">
        <title>Complete genome sequence of Kangiella koreensis type strain (SW-125).</title>
        <authorList>
            <person name="Han C."/>
            <person name="Sikorski J."/>
            <person name="Lapidus A."/>
            <person name="Nolan M."/>
            <person name="Glavina Del Rio T."/>
            <person name="Tice H."/>
            <person name="Cheng J.F."/>
            <person name="Lucas S."/>
            <person name="Chen F."/>
            <person name="Copeland A."/>
            <person name="Ivanova N."/>
            <person name="Mavromatis K."/>
            <person name="Ovchinnikova G."/>
            <person name="Pati A."/>
            <person name="Bruce D."/>
            <person name="Goodwin L."/>
            <person name="Pitluck S."/>
            <person name="Chen A."/>
            <person name="Palaniappan K."/>
            <person name="Land M."/>
            <person name="Hauser L."/>
            <person name="Chang Y.J."/>
            <person name="Jeffries C.D."/>
            <person name="Chain P."/>
            <person name="Saunders E."/>
            <person name="Brettin T."/>
            <person name="Goker M."/>
            <person name="Tindall B.J."/>
            <person name="Bristow J."/>
            <person name="Eisen J.A."/>
            <person name="Markowitz V."/>
            <person name="Hugenholtz P."/>
            <person name="Kyrpides N.C."/>
            <person name="Klenk H.P."/>
            <person name="Detter J.C."/>
        </authorList>
    </citation>
    <scope>NUCLEOTIDE SEQUENCE [LARGE SCALE GENOMIC DNA]</scope>
    <source>
        <strain evidence="7">DSM 16069 / KCTC 12182 / SW-125</strain>
    </source>
</reference>
<name>C7R909_KANKD</name>
<dbReference type="HOGENOM" id="CLU_039613_6_1_6"/>
<dbReference type="RefSeq" id="WP_015781404.1">
    <property type="nucleotide sequence ID" value="NC_013166.1"/>
</dbReference>
<dbReference type="STRING" id="523791.Kkor_2390"/>
<evidence type="ECO:0000259" key="5">
    <source>
        <dbReference type="PROSITE" id="PS50931"/>
    </source>
</evidence>
<dbReference type="InParanoid" id="C7R909"/>
<proteinExistence type="inferred from homology"/>
<keyword evidence="7" id="KW-1185">Reference proteome</keyword>